<comment type="subcellular location">
    <subcellularLocation>
        <location evidence="1">Secreted</location>
    </subcellularLocation>
</comment>
<evidence type="ECO:0000256" key="8">
    <source>
        <dbReference type="SAM" id="SignalP"/>
    </source>
</evidence>
<evidence type="ECO:0000256" key="3">
    <source>
        <dbReference type="ARBA" id="ARBA00017453"/>
    </source>
</evidence>
<dbReference type="GO" id="GO:0005576">
    <property type="term" value="C:extracellular region"/>
    <property type="evidence" value="ECO:0007669"/>
    <property type="project" value="UniProtKB-SubCell"/>
</dbReference>
<dbReference type="GO" id="GO:0008289">
    <property type="term" value="F:lipid binding"/>
    <property type="evidence" value="ECO:0007669"/>
    <property type="project" value="UniProtKB-KW"/>
</dbReference>
<name>A0A286QZ41_MELIC</name>
<dbReference type="EMBL" id="MF510388">
    <property type="protein sequence ID" value="ASU91377.1"/>
    <property type="molecule type" value="mRNA"/>
</dbReference>
<organism evidence="9">
    <name type="scientific">Meloidogyne incognita</name>
    <name type="common">Southern root-knot nematode worm</name>
    <name type="synonym">Oxyuris incognita</name>
    <dbReference type="NCBI Taxonomy" id="6306"/>
    <lineage>
        <taxon>Eukaryota</taxon>
        <taxon>Metazoa</taxon>
        <taxon>Ecdysozoa</taxon>
        <taxon>Nematoda</taxon>
        <taxon>Chromadorea</taxon>
        <taxon>Rhabditida</taxon>
        <taxon>Tylenchina</taxon>
        <taxon>Tylenchomorpha</taxon>
        <taxon>Tylenchoidea</taxon>
        <taxon>Meloidogynidae</taxon>
        <taxon>Meloidogyninae</taxon>
        <taxon>Meloidogyne</taxon>
        <taxon>Meloidogyne incognita group</taxon>
    </lineage>
</organism>
<keyword evidence="7" id="KW-0446">Lipid-binding</keyword>
<feature type="chain" id="PRO_5012063792" description="Fatty-acid and retinol-binding protein 1" evidence="8">
    <location>
        <begin position="21"/>
        <end position="190"/>
    </location>
</feature>
<dbReference type="SUPFAM" id="SSF58113">
    <property type="entry name" value="Apolipoprotein A-I"/>
    <property type="match status" value="1"/>
</dbReference>
<dbReference type="Pfam" id="PF05823">
    <property type="entry name" value="Gp-FAR-1"/>
    <property type="match status" value="1"/>
</dbReference>
<reference evidence="9" key="1">
    <citation type="submission" date="2017-07" db="EMBL/GenBank/DDBJ databases">
        <title>Fatty Acid- and Retinol-Binding Protein from Meloidogyne incognita as an Interface for its Hyperparasite Pasteuria penetrans and its Involvement in Nematode Parasitism.</title>
        <authorList>
            <person name="Phani V."/>
            <person name="Davies K.G."/>
            <person name="Rao U."/>
        </authorList>
    </citation>
    <scope>NUCLEOTIDE SEQUENCE</scope>
</reference>
<dbReference type="InterPro" id="IPR008632">
    <property type="entry name" value="Gp-FAR-1"/>
</dbReference>
<evidence type="ECO:0000256" key="1">
    <source>
        <dbReference type="ARBA" id="ARBA00004613"/>
    </source>
</evidence>
<evidence type="ECO:0000256" key="4">
    <source>
        <dbReference type="ARBA" id="ARBA00022525"/>
    </source>
</evidence>
<keyword evidence="6" id="KW-0175">Coiled coil</keyword>
<protein>
    <recommendedName>
        <fullName evidence="3">Fatty-acid and retinol-binding protein 1</fullName>
    </recommendedName>
</protein>
<dbReference type="PANTHER" id="PTHR31418">
    <property type="entry name" value="FATTY-ACID AND RETINOL-BINDING PROTEIN 1"/>
    <property type="match status" value="1"/>
</dbReference>
<evidence type="ECO:0000256" key="2">
    <source>
        <dbReference type="ARBA" id="ARBA00006648"/>
    </source>
</evidence>
<dbReference type="AlphaFoldDB" id="A0A286QZ41"/>
<evidence type="ECO:0000256" key="7">
    <source>
        <dbReference type="ARBA" id="ARBA00023121"/>
    </source>
</evidence>
<keyword evidence="4" id="KW-0964">Secreted</keyword>
<evidence type="ECO:0000256" key="5">
    <source>
        <dbReference type="ARBA" id="ARBA00022729"/>
    </source>
</evidence>
<dbReference type="PANTHER" id="PTHR31418:SF7">
    <property type="entry name" value="FATTY-ACID AND RETINOL-BINDING PROTEIN 1"/>
    <property type="match status" value="1"/>
</dbReference>
<accession>A0A286QZ41</accession>
<comment type="similarity">
    <text evidence="2">Belongs to the fatty-acid and retinol-binding protein (FARBP) family.</text>
</comment>
<evidence type="ECO:0000256" key="6">
    <source>
        <dbReference type="ARBA" id="ARBA00023054"/>
    </source>
</evidence>
<proteinExistence type="evidence at transcript level"/>
<feature type="signal peptide" evidence="8">
    <location>
        <begin position="1"/>
        <end position="20"/>
    </location>
</feature>
<keyword evidence="5 8" id="KW-0732">Signal</keyword>
<dbReference type="SMR" id="A0A286QZ41"/>
<sequence>MSRIILFAAILAIIAVSANGASNLPALDMASIPDEYKDLVPPEVTTFYNELTEDDKKILKEVAEKHSEYATDEDALNALKEKSEKLYTKANELRNLVKDRISKLNPEAKTFVDTIIEKLKALRPKEDEKPNLTELRKEANEIVEKFKALSEEAKESLKTNFPKITGVIQNEKFQKLAQSLLKPEGAAAPA</sequence>
<evidence type="ECO:0000313" key="9">
    <source>
        <dbReference type="EMBL" id="ASU91377.1"/>
    </source>
</evidence>
<dbReference type="Gene3D" id="1.20.120.1100">
    <property type="match status" value="1"/>
</dbReference>